<dbReference type="NCBIfam" id="TIGR01484">
    <property type="entry name" value="HAD-SF-IIB"/>
    <property type="match status" value="1"/>
</dbReference>
<dbReference type="InterPro" id="IPR006379">
    <property type="entry name" value="HAD-SF_hydro_IIB"/>
</dbReference>
<dbReference type="PANTHER" id="PTHR10000:SF8">
    <property type="entry name" value="HAD SUPERFAMILY HYDROLASE-LIKE, TYPE 3"/>
    <property type="match status" value="1"/>
</dbReference>
<protein>
    <submittedName>
        <fullName evidence="1">Uncharacterized protein</fullName>
    </submittedName>
</protein>
<evidence type="ECO:0000313" key="1">
    <source>
        <dbReference type="EMBL" id="SHJ00019.1"/>
    </source>
</evidence>
<dbReference type="RefSeq" id="WP_019388180.1">
    <property type="nucleotide sequence ID" value="NZ_ALIH01000010.1"/>
</dbReference>
<keyword evidence="2" id="KW-1185">Reference proteome</keyword>
<dbReference type="EMBL" id="FQYK01000006">
    <property type="protein sequence ID" value="SHJ00019.1"/>
    <property type="molecule type" value="Genomic_DNA"/>
</dbReference>
<gene>
    <name evidence="1" type="ORF">SAMN05216261_2431</name>
</gene>
<dbReference type="InterPro" id="IPR036412">
    <property type="entry name" value="HAD-like_sf"/>
</dbReference>
<dbReference type="eggNOG" id="COG0561">
    <property type="taxonomic scope" value="Bacteria"/>
</dbReference>
<dbReference type="CDD" id="cd07518">
    <property type="entry name" value="HAD_YbiV-Like"/>
    <property type="match status" value="1"/>
</dbReference>
<proteinExistence type="predicted"/>
<accession>A0A1M6FQX6</accession>
<dbReference type="GO" id="GO:0000287">
    <property type="term" value="F:magnesium ion binding"/>
    <property type="evidence" value="ECO:0007669"/>
    <property type="project" value="TreeGrafter"/>
</dbReference>
<dbReference type="PANTHER" id="PTHR10000">
    <property type="entry name" value="PHOSPHOSERINE PHOSPHATASE"/>
    <property type="match status" value="1"/>
</dbReference>
<dbReference type="OrthoDB" id="9814970at2"/>
<dbReference type="Pfam" id="PF08282">
    <property type="entry name" value="Hydrolase_3"/>
    <property type="match status" value="1"/>
</dbReference>
<name>A0A1M6FQX6_9FLAO</name>
<dbReference type="Proteomes" id="UP000184396">
    <property type="component" value="Unassembled WGS sequence"/>
</dbReference>
<dbReference type="STRING" id="1178825.SAMN05216261_2431"/>
<dbReference type="SUPFAM" id="SSF56784">
    <property type="entry name" value="HAD-like"/>
    <property type="match status" value="1"/>
</dbReference>
<dbReference type="NCBIfam" id="TIGR00099">
    <property type="entry name" value="Cof-subfamily"/>
    <property type="match status" value="1"/>
</dbReference>
<dbReference type="InterPro" id="IPR000150">
    <property type="entry name" value="Cof"/>
</dbReference>
<dbReference type="GO" id="GO:0005829">
    <property type="term" value="C:cytosol"/>
    <property type="evidence" value="ECO:0007669"/>
    <property type="project" value="TreeGrafter"/>
</dbReference>
<reference evidence="1 2" key="1">
    <citation type="submission" date="2016-11" db="EMBL/GenBank/DDBJ databases">
        <authorList>
            <person name="Jaros S."/>
            <person name="Januszkiewicz K."/>
            <person name="Wedrychowicz H."/>
        </authorList>
    </citation>
    <scope>NUCLEOTIDE SEQUENCE [LARGE SCALE GENOMIC DNA]</scope>
    <source>
        <strain evidence="1 2">CGMCC 1.12213</strain>
    </source>
</reference>
<dbReference type="PROSITE" id="PS01228">
    <property type="entry name" value="COF_1"/>
    <property type="match status" value="1"/>
</dbReference>
<sequence>MNLSKIKLVVTDMDGTLLNSNHEVSPLFFELFEQLKEHHVLFAAASGRPYYSIIEKLSAIKNDIIVVAENGGIVIEKDELLLSTPINKTHLHDIELLIDSNSHIHPVFCTKNKGYFKSNSDGNIKLLSEYYPLFEVIESIDDIKDDIMKVALYHAEDSEKYIYPHFEHLENAYKVKISGKHWLDLSDELANKGYAIELLQRKFNISPDETLVFGDYNNDIEMLKKSTYSFAMENAHENVKEIANYKTKSNNDFGVEYILEKLINSKTKFRKQ</sequence>
<dbReference type="SFLD" id="SFLDG01140">
    <property type="entry name" value="C2.B:_Phosphomannomutase_and_P"/>
    <property type="match status" value="1"/>
</dbReference>
<dbReference type="SFLD" id="SFLDS00003">
    <property type="entry name" value="Haloacid_Dehalogenase"/>
    <property type="match status" value="1"/>
</dbReference>
<evidence type="ECO:0000313" key="2">
    <source>
        <dbReference type="Proteomes" id="UP000184396"/>
    </source>
</evidence>
<organism evidence="1 2">
    <name type="scientific">Algibacter luteus</name>
    <dbReference type="NCBI Taxonomy" id="1178825"/>
    <lineage>
        <taxon>Bacteria</taxon>
        <taxon>Pseudomonadati</taxon>
        <taxon>Bacteroidota</taxon>
        <taxon>Flavobacteriia</taxon>
        <taxon>Flavobacteriales</taxon>
        <taxon>Flavobacteriaceae</taxon>
        <taxon>Algibacter</taxon>
    </lineage>
</organism>
<dbReference type="Gene3D" id="3.40.50.1000">
    <property type="entry name" value="HAD superfamily/HAD-like"/>
    <property type="match status" value="1"/>
</dbReference>
<dbReference type="GO" id="GO:0016791">
    <property type="term" value="F:phosphatase activity"/>
    <property type="evidence" value="ECO:0007669"/>
    <property type="project" value="TreeGrafter"/>
</dbReference>
<dbReference type="Gene3D" id="3.30.1240.10">
    <property type="match status" value="1"/>
</dbReference>
<dbReference type="SFLD" id="SFLDG01144">
    <property type="entry name" value="C2.B.4:_PGP_Like"/>
    <property type="match status" value="1"/>
</dbReference>
<dbReference type="InterPro" id="IPR023214">
    <property type="entry name" value="HAD_sf"/>
</dbReference>
<dbReference type="AlphaFoldDB" id="A0A1M6FQX6"/>